<reference evidence="3" key="1">
    <citation type="submission" date="2011-04" db="EMBL/GenBank/DDBJ databases">
        <title>Genome sequence of Solibacillus silvestris StLB046.</title>
        <authorList>
            <person name="Morohoshi T."/>
            <person name="Someya N."/>
            <person name="Ikeda T."/>
        </authorList>
    </citation>
    <scope>NUCLEOTIDE SEQUENCE [LARGE SCALE GENOMIC DNA]</scope>
    <source>
        <strain evidence="3">StLB046</strain>
    </source>
</reference>
<dbReference type="STRING" id="1002809.SSIL_1803"/>
<dbReference type="GO" id="GO:0005886">
    <property type="term" value="C:plasma membrane"/>
    <property type="evidence" value="ECO:0007669"/>
    <property type="project" value="TreeGrafter"/>
</dbReference>
<organism evidence="2 3">
    <name type="scientific">Solibacillus silvestris (strain StLB046)</name>
    <name type="common">Bacillus silvestris</name>
    <dbReference type="NCBI Taxonomy" id="1002809"/>
    <lineage>
        <taxon>Bacteria</taxon>
        <taxon>Bacillati</taxon>
        <taxon>Bacillota</taxon>
        <taxon>Bacilli</taxon>
        <taxon>Bacillales</taxon>
        <taxon>Caryophanaceae</taxon>
        <taxon>Solibacillus</taxon>
    </lineage>
</organism>
<keyword evidence="3" id="KW-1185">Reference proteome</keyword>
<dbReference type="PATRIC" id="fig|1002809.3.peg.1825"/>
<evidence type="ECO:0000256" key="1">
    <source>
        <dbReference type="SAM" id="Phobius"/>
    </source>
</evidence>
<dbReference type="InterPro" id="IPR006750">
    <property type="entry name" value="YdcZ"/>
</dbReference>
<sequence length="145" mass="15473">MMKLIIAFLALIGGSAVAIQSQINALFSKKVGVLESATVSFMVGALALFFLAFFFGKGNFLNVFTVPKWQLIGGLLGAFFIVINIFSVNLIGVAATFMAVIIGQILVGAIIDHFGLFGGVVYPINMTKLIALALMFVGIYLFNKA</sequence>
<dbReference type="HOGENOM" id="CLU_068878_3_0_9"/>
<feature type="transmembrane region" description="Helical" evidence="1">
    <location>
        <begin position="75"/>
        <end position="102"/>
    </location>
</feature>
<keyword evidence="1" id="KW-0472">Membrane</keyword>
<keyword evidence="1" id="KW-0812">Transmembrane</keyword>
<dbReference type="Proteomes" id="UP000006691">
    <property type="component" value="Chromosome"/>
</dbReference>
<dbReference type="eggNOG" id="COG3238">
    <property type="taxonomic scope" value="Bacteria"/>
</dbReference>
<keyword evidence="1" id="KW-1133">Transmembrane helix</keyword>
<evidence type="ECO:0000313" key="2">
    <source>
        <dbReference type="EMBL" id="BAK16226.1"/>
    </source>
</evidence>
<feature type="transmembrane region" description="Helical" evidence="1">
    <location>
        <begin position="37"/>
        <end position="55"/>
    </location>
</feature>
<reference evidence="2 3" key="2">
    <citation type="journal article" date="2012" name="J. Biosci. Bioeng.">
        <title>Complete genome sequence and characterization of the N-acylhomoserine lactone-degrading gene of the potato leaf-associated Solibacillus silvestris.</title>
        <authorList>
            <person name="Morohoshi T."/>
            <person name="Tominaga Y."/>
            <person name="Someya N."/>
            <person name="Ikeda T."/>
        </authorList>
    </citation>
    <scope>NUCLEOTIDE SEQUENCE [LARGE SCALE GENOMIC DNA]</scope>
    <source>
        <strain evidence="2 3">StLB046</strain>
    </source>
</reference>
<dbReference type="KEGG" id="siv:SSIL_1803"/>
<feature type="transmembrane region" description="Helical" evidence="1">
    <location>
        <begin position="122"/>
        <end position="142"/>
    </location>
</feature>
<name>F2FA91_SOLSS</name>
<accession>F2FA91</accession>
<dbReference type="PANTHER" id="PTHR34821:SF2">
    <property type="entry name" value="INNER MEMBRANE PROTEIN YDCZ"/>
    <property type="match status" value="1"/>
</dbReference>
<dbReference type="PANTHER" id="PTHR34821">
    <property type="entry name" value="INNER MEMBRANE PROTEIN YDCZ"/>
    <property type="match status" value="1"/>
</dbReference>
<proteinExistence type="predicted"/>
<dbReference type="EMBL" id="AP012157">
    <property type="protein sequence ID" value="BAK16226.1"/>
    <property type="molecule type" value="Genomic_DNA"/>
</dbReference>
<evidence type="ECO:0000313" key="3">
    <source>
        <dbReference type="Proteomes" id="UP000006691"/>
    </source>
</evidence>
<dbReference type="Pfam" id="PF04657">
    <property type="entry name" value="DMT_YdcZ"/>
    <property type="match status" value="1"/>
</dbReference>
<gene>
    <name evidence="2" type="ordered locus">SSIL_1803</name>
</gene>
<protein>
    <submittedName>
        <fullName evidence="2">Uncharacterized protein</fullName>
    </submittedName>
</protein>
<dbReference type="AlphaFoldDB" id="F2FA91"/>